<keyword evidence="7 14" id="KW-0808">Transferase</keyword>
<evidence type="ECO:0000256" key="13">
    <source>
        <dbReference type="ARBA" id="ARBA00031464"/>
    </source>
</evidence>
<dbReference type="AlphaFoldDB" id="A0A4D6YFN0"/>
<feature type="binding site" evidence="14">
    <location>
        <begin position="36"/>
        <end position="43"/>
    </location>
    <ligand>
        <name>ATP</name>
        <dbReference type="ChEBI" id="CHEBI:30616"/>
    </ligand>
</feature>
<keyword evidence="10 14" id="KW-0067">ATP-binding</keyword>
<evidence type="ECO:0000259" key="16">
    <source>
        <dbReference type="Pfam" id="PF01583"/>
    </source>
</evidence>
<evidence type="ECO:0000256" key="8">
    <source>
        <dbReference type="ARBA" id="ARBA00022741"/>
    </source>
</evidence>
<evidence type="ECO:0000256" key="2">
    <source>
        <dbReference type="ARBA" id="ARBA00002632"/>
    </source>
</evidence>
<dbReference type="InterPro" id="IPR027417">
    <property type="entry name" value="P-loop_NTPase"/>
</dbReference>
<comment type="catalytic activity">
    <reaction evidence="1 14 15">
        <text>adenosine 5'-phosphosulfate + ATP = 3'-phosphoadenylyl sulfate + ADP + H(+)</text>
        <dbReference type="Rhea" id="RHEA:24152"/>
        <dbReference type="ChEBI" id="CHEBI:15378"/>
        <dbReference type="ChEBI" id="CHEBI:30616"/>
        <dbReference type="ChEBI" id="CHEBI:58243"/>
        <dbReference type="ChEBI" id="CHEBI:58339"/>
        <dbReference type="ChEBI" id="CHEBI:456216"/>
        <dbReference type="EC" id="2.7.1.25"/>
    </reaction>
</comment>
<dbReference type="Proteomes" id="UP000298673">
    <property type="component" value="Chromosome"/>
</dbReference>
<evidence type="ECO:0000256" key="5">
    <source>
        <dbReference type="ARBA" id="ARBA00012121"/>
    </source>
</evidence>
<keyword evidence="9 14" id="KW-0418">Kinase</keyword>
<dbReference type="RefSeq" id="WP_158343740.1">
    <property type="nucleotide sequence ID" value="NZ_CP034861.1"/>
</dbReference>
<dbReference type="EC" id="2.7.1.25" evidence="5 14"/>
<feature type="active site" description="Phosphoserine intermediate" evidence="14">
    <location>
        <position position="110"/>
    </location>
</feature>
<evidence type="ECO:0000256" key="11">
    <source>
        <dbReference type="ARBA" id="ARBA00029724"/>
    </source>
</evidence>
<evidence type="ECO:0000256" key="15">
    <source>
        <dbReference type="RuleBase" id="RU004347"/>
    </source>
</evidence>
<dbReference type="SUPFAM" id="SSF52540">
    <property type="entry name" value="P-loop containing nucleoside triphosphate hydrolases"/>
    <property type="match status" value="1"/>
</dbReference>
<dbReference type="EMBL" id="CP034861">
    <property type="protein sequence ID" value="QCI24470.1"/>
    <property type="molecule type" value="Genomic_DNA"/>
</dbReference>
<dbReference type="HAMAP" id="MF_00065">
    <property type="entry name" value="Adenylyl_sulf_kinase"/>
    <property type="match status" value="1"/>
</dbReference>
<protein>
    <recommendedName>
        <fullName evidence="6 14">Adenylyl-sulfate kinase</fullName>
        <ecNumber evidence="5 14">2.7.1.25</ecNumber>
    </recommendedName>
    <alternativeName>
        <fullName evidence="12 14">APS kinase</fullName>
    </alternativeName>
    <alternativeName>
        <fullName evidence="13 14">ATP adenosine-5'-phosphosulfate 3'-phosphotransferase</fullName>
    </alternativeName>
    <alternativeName>
        <fullName evidence="11 14">Adenosine-5'-phosphosulfate kinase</fullName>
    </alternativeName>
</protein>
<accession>A0A4D6YFN0</accession>
<evidence type="ECO:0000256" key="10">
    <source>
        <dbReference type="ARBA" id="ARBA00022840"/>
    </source>
</evidence>
<evidence type="ECO:0000256" key="4">
    <source>
        <dbReference type="ARBA" id="ARBA00007008"/>
    </source>
</evidence>
<dbReference type="Pfam" id="PF01583">
    <property type="entry name" value="APS_kinase"/>
    <property type="match status" value="1"/>
</dbReference>
<evidence type="ECO:0000313" key="18">
    <source>
        <dbReference type="Proteomes" id="UP000298673"/>
    </source>
</evidence>
<gene>
    <name evidence="14 17" type="primary">cysC</name>
    <name evidence="17" type="ORF">D9V75_02035</name>
</gene>
<feature type="domain" description="APS kinase" evidence="16">
    <location>
        <begin position="28"/>
        <end position="178"/>
    </location>
</feature>
<comment type="similarity">
    <text evidence="4 14 15">Belongs to the APS kinase family.</text>
</comment>
<evidence type="ECO:0000256" key="9">
    <source>
        <dbReference type="ARBA" id="ARBA00022777"/>
    </source>
</evidence>
<evidence type="ECO:0000256" key="12">
    <source>
        <dbReference type="ARBA" id="ARBA00031393"/>
    </source>
</evidence>
<dbReference type="InterPro" id="IPR002891">
    <property type="entry name" value="APS"/>
</dbReference>
<evidence type="ECO:0000313" key="17">
    <source>
        <dbReference type="EMBL" id="QCI24470.1"/>
    </source>
</evidence>
<dbReference type="InterPro" id="IPR059117">
    <property type="entry name" value="APS_kinase_dom"/>
</dbReference>
<dbReference type="UniPathway" id="UPA00140">
    <property type="reaction ID" value="UER00205"/>
</dbReference>
<comment type="function">
    <text evidence="2 14 15">Catalyzes the synthesis of activated sulfate.</text>
</comment>
<dbReference type="GO" id="GO:0004020">
    <property type="term" value="F:adenylylsulfate kinase activity"/>
    <property type="evidence" value="ECO:0007669"/>
    <property type="project" value="UniProtKB-UniRule"/>
</dbReference>
<dbReference type="CDD" id="cd02027">
    <property type="entry name" value="APSK"/>
    <property type="match status" value="1"/>
</dbReference>
<sequence>MNANFDKNVILEKHLITRFKREIKHNHKSIVLWFTGLSGSGKSSISNILEQCLFKKCVHTYILDGDNVRTGLCSDLNFSISDRTENIRRIGEVSKLMLDAGMIVLVAIISPYRYQRKLIRKMLGESNFLEIFVDTPIQVCENRDPKNLYKKARKGEIFNFTGIQSEYQIPEKPDVHLDGTQSLKDNAKKLIKILYDRNIIPFFNIC</sequence>
<dbReference type="PANTHER" id="PTHR11055">
    <property type="entry name" value="BIFUNCTIONAL 3'-PHOSPHOADENOSINE 5'-PHOSPHOSULFATE SYNTHASE"/>
    <property type="match status" value="1"/>
</dbReference>
<dbReference type="OrthoDB" id="9804504at2"/>
<evidence type="ECO:0000256" key="7">
    <source>
        <dbReference type="ARBA" id="ARBA00022679"/>
    </source>
</evidence>
<dbReference type="PANTHER" id="PTHR11055:SF63">
    <property type="entry name" value="ADENYLYL-SULFATE KINASE 1, CHLOROPLASTIC"/>
    <property type="match status" value="1"/>
</dbReference>
<organism evidence="17 18">
    <name type="scientific">Buchnera aphidicola</name>
    <name type="common">Muscaphis stroyani</name>
    <dbReference type="NCBI Taxonomy" id="1241869"/>
    <lineage>
        <taxon>Bacteria</taxon>
        <taxon>Pseudomonadati</taxon>
        <taxon>Pseudomonadota</taxon>
        <taxon>Gammaproteobacteria</taxon>
        <taxon>Enterobacterales</taxon>
        <taxon>Erwiniaceae</taxon>
        <taxon>Buchnera</taxon>
    </lineage>
</organism>
<evidence type="ECO:0000256" key="3">
    <source>
        <dbReference type="ARBA" id="ARBA00004806"/>
    </source>
</evidence>
<dbReference type="NCBIfam" id="TIGR00455">
    <property type="entry name" value="apsK"/>
    <property type="match status" value="1"/>
</dbReference>
<keyword evidence="14" id="KW-0597">Phosphoprotein</keyword>
<proteinExistence type="inferred from homology"/>
<dbReference type="GO" id="GO:0070814">
    <property type="term" value="P:hydrogen sulfide biosynthetic process"/>
    <property type="evidence" value="ECO:0007669"/>
    <property type="project" value="UniProtKB-UniRule"/>
</dbReference>
<evidence type="ECO:0000256" key="6">
    <source>
        <dbReference type="ARBA" id="ARBA00018163"/>
    </source>
</evidence>
<keyword evidence="8 14" id="KW-0547">Nucleotide-binding</keyword>
<reference evidence="17 18" key="1">
    <citation type="submission" date="2018-12" db="EMBL/GenBank/DDBJ databases">
        <authorList>
            <person name="Chong R.A."/>
        </authorList>
    </citation>
    <scope>NUCLEOTIDE SEQUENCE [LARGE SCALE GENOMIC DNA]</scope>
    <source>
        <strain evidence="17 18">Mst</strain>
    </source>
</reference>
<evidence type="ECO:0000256" key="14">
    <source>
        <dbReference type="HAMAP-Rule" id="MF_00065"/>
    </source>
</evidence>
<evidence type="ECO:0000256" key="1">
    <source>
        <dbReference type="ARBA" id="ARBA00001823"/>
    </source>
</evidence>
<name>A0A4D6YFN0_9GAMM</name>
<dbReference type="Gene3D" id="3.40.50.300">
    <property type="entry name" value="P-loop containing nucleotide triphosphate hydrolases"/>
    <property type="match status" value="1"/>
</dbReference>
<comment type="pathway">
    <text evidence="3 14 15">Sulfur metabolism; hydrogen sulfide biosynthesis; sulfite from sulfate: step 2/3.</text>
</comment>
<reference evidence="17 18" key="2">
    <citation type="submission" date="2019-05" db="EMBL/GenBank/DDBJ databases">
        <title>Genome evolution of the obligate endosymbiont Buchnera aphidicola.</title>
        <authorList>
            <person name="Moran N.A."/>
        </authorList>
    </citation>
    <scope>NUCLEOTIDE SEQUENCE [LARGE SCALE GENOMIC DNA]</scope>
    <source>
        <strain evidence="17 18">Mst</strain>
    </source>
</reference>
<dbReference type="GO" id="GO:0000103">
    <property type="term" value="P:sulfate assimilation"/>
    <property type="evidence" value="ECO:0007669"/>
    <property type="project" value="UniProtKB-UniRule"/>
</dbReference>
<dbReference type="NCBIfam" id="NF003013">
    <property type="entry name" value="PRK03846.1"/>
    <property type="match status" value="1"/>
</dbReference>
<dbReference type="GO" id="GO:0005524">
    <property type="term" value="F:ATP binding"/>
    <property type="evidence" value="ECO:0007669"/>
    <property type="project" value="UniProtKB-UniRule"/>
</dbReference>